<feature type="domain" description="Helicase ATP-binding" evidence="8">
    <location>
        <begin position="140"/>
        <end position="329"/>
    </location>
</feature>
<feature type="domain" description="Helicase C-terminal" evidence="9">
    <location>
        <begin position="475"/>
        <end position="651"/>
    </location>
</feature>
<dbReference type="InterPro" id="IPR011709">
    <property type="entry name" value="DEAD-box_helicase_OB_fold"/>
</dbReference>
<feature type="compositionally biased region" description="Polar residues" evidence="7">
    <location>
        <begin position="89"/>
        <end position="113"/>
    </location>
</feature>
<feature type="compositionally biased region" description="Basic and acidic residues" evidence="7">
    <location>
        <begin position="1"/>
        <end position="13"/>
    </location>
</feature>
<feature type="compositionally biased region" description="Polar residues" evidence="7">
    <location>
        <begin position="53"/>
        <end position="62"/>
    </location>
</feature>
<keyword evidence="4" id="KW-0347">Helicase</keyword>
<protein>
    <recommendedName>
        <fullName evidence="1">RNA helicase</fullName>
        <ecNumber evidence="1">3.6.4.13</ecNumber>
    </recommendedName>
</protein>
<dbReference type="Pfam" id="PF07717">
    <property type="entry name" value="OB_NTP_bind"/>
    <property type="match status" value="1"/>
</dbReference>
<feature type="compositionally biased region" description="Basic residues" evidence="7">
    <location>
        <begin position="79"/>
        <end position="88"/>
    </location>
</feature>
<evidence type="ECO:0000313" key="11">
    <source>
        <dbReference type="Proteomes" id="UP001590950"/>
    </source>
</evidence>
<keyword evidence="11" id="KW-1185">Reference proteome</keyword>
<dbReference type="CDD" id="cd17917">
    <property type="entry name" value="DEXHc_RHA-like"/>
    <property type="match status" value="1"/>
</dbReference>
<proteinExistence type="predicted"/>
<dbReference type="Pfam" id="PF04408">
    <property type="entry name" value="WHD_HA2"/>
    <property type="match status" value="1"/>
</dbReference>
<evidence type="ECO:0000256" key="5">
    <source>
        <dbReference type="ARBA" id="ARBA00022840"/>
    </source>
</evidence>
<dbReference type="SMART" id="SM00847">
    <property type="entry name" value="HA2"/>
    <property type="match status" value="1"/>
</dbReference>
<organism evidence="10 11">
    <name type="scientific">Stereocaulon virgatum</name>
    <dbReference type="NCBI Taxonomy" id="373712"/>
    <lineage>
        <taxon>Eukaryota</taxon>
        <taxon>Fungi</taxon>
        <taxon>Dikarya</taxon>
        <taxon>Ascomycota</taxon>
        <taxon>Pezizomycotina</taxon>
        <taxon>Lecanoromycetes</taxon>
        <taxon>OSLEUM clade</taxon>
        <taxon>Lecanoromycetidae</taxon>
        <taxon>Lecanorales</taxon>
        <taxon>Lecanorineae</taxon>
        <taxon>Stereocaulaceae</taxon>
        <taxon>Stereocaulon</taxon>
    </lineage>
</organism>
<keyword evidence="2" id="KW-0547">Nucleotide-binding</keyword>
<dbReference type="EMBL" id="JBEFKJ010000008">
    <property type="protein sequence ID" value="KAL2044895.1"/>
    <property type="molecule type" value="Genomic_DNA"/>
</dbReference>
<feature type="region of interest" description="Disordered" evidence="7">
    <location>
        <begin position="1"/>
        <end position="113"/>
    </location>
</feature>
<dbReference type="SMART" id="SM00487">
    <property type="entry name" value="DEXDc"/>
    <property type="match status" value="1"/>
</dbReference>
<dbReference type="PANTHER" id="PTHR18934:SF118">
    <property type="entry name" value="ATP-DEPENDENT RNA HELICASE DHX33"/>
    <property type="match status" value="1"/>
</dbReference>
<dbReference type="InterPro" id="IPR014001">
    <property type="entry name" value="Helicase_ATP-bd"/>
</dbReference>
<comment type="caution">
    <text evidence="10">The sequence shown here is derived from an EMBL/GenBank/DDBJ whole genome shotgun (WGS) entry which is preliminary data.</text>
</comment>
<comment type="catalytic activity">
    <reaction evidence="6">
        <text>ATP + H2O = ADP + phosphate + H(+)</text>
        <dbReference type="Rhea" id="RHEA:13065"/>
        <dbReference type="ChEBI" id="CHEBI:15377"/>
        <dbReference type="ChEBI" id="CHEBI:15378"/>
        <dbReference type="ChEBI" id="CHEBI:30616"/>
        <dbReference type="ChEBI" id="CHEBI:43474"/>
        <dbReference type="ChEBI" id="CHEBI:456216"/>
        <dbReference type="EC" id="3.6.4.13"/>
    </reaction>
</comment>
<dbReference type="Pfam" id="PF21010">
    <property type="entry name" value="HA2_C"/>
    <property type="match status" value="1"/>
</dbReference>
<dbReference type="PANTHER" id="PTHR18934">
    <property type="entry name" value="ATP-DEPENDENT RNA HELICASE"/>
    <property type="match status" value="1"/>
</dbReference>
<evidence type="ECO:0000256" key="2">
    <source>
        <dbReference type="ARBA" id="ARBA00022741"/>
    </source>
</evidence>
<dbReference type="InterPro" id="IPR027417">
    <property type="entry name" value="P-loop_NTPase"/>
</dbReference>
<dbReference type="PROSITE" id="PS00690">
    <property type="entry name" value="DEAH_ATP_HELICASE"/>
    <property type="match status" value="1"/>
</dbReference>
<dbReference type="Proteomes" id="UP001590950">
    <property type="component" value="Unassembled WGS sequence"/>
</dbReference>
<evidence type="ECO:0000256" key="6">
    <source>
        <dbReference type="ARBA" id="ARBA00047984"/>
    </source>
</evidence>
<dbReference type="InterPro" id="IPR002464">
    <property type="entry name" value="DNA/RNA_helicase_DEAH_CS"/>
</dbReference>
<gene>
    <name evidence="10" type="ORF">N7G274_002670</name>
</gene>
<dbReference type="CDD" id="cd18791">
    <property type="entry name" value="SF2_C_RHA"/>
    <property type="match status" value="1"/>
</dbReference>
<name>A0ABR4AI94_9LECA</name>
<evidence type="ECO:0000259" key="9">
    <source>
        <dbReference type="PROSITE" id="PS51194"/>
    </source>
</evidence>
<evidence type="ECO:0000256" key="7">
    <source>
        <dbReference type="SAM" id="MobiDB-lite"/>
    </source>
</evidence>
<dbReference type="Gene3D" id="3.40.50.300">
    <property type="entry name" value="P-loop containing nucleotide triphosphate hydrolases"/>
    <property type="match status" value="2"/>
</dbReference>
<dbReference type="InterPro" id="IPR001650">
    <property type="entry name" value="Helicase_C-like"/>
</dbReference>
<dbReference type="SUPFAM" id="SSF52540">
    <property type="entry name" value="P-loop containing nucleoside triphosphate hydrolases"/>
    <property type="match status" value="1"/>
</dbReference>
<sequence>MPERVHNYLDHGPKRMQSASTWDREVPTDRSPGSRKRKREHISEIFPLRPRSNAPSQGSQATAEGLLKESNSRNPTSRKGYKHEHRPKNGTTARQALPSSRSSTNALTSQSLQSPLKARANALWPLRKTLPVWSHASEIRQGMRDKDIILLVGETGSGKSTQVPQMLANEPWCKSQPVTLKSSGKTVNVGGCIAITEPRRVAAITLARRVAEEMGTPLGSSSPASKVGYSVRFDNSTSPSTKIKFLTEGMLLQEILRDPWFTQYSAVIVDEVHERGVNVDLILGFVRNIAAGRLEGRGGIPLKVAVMSATAEMERLDSFFEDGFLPGSNGQGPGQTKPAADNLENASDVESEWSGISSSDDDNDPQDVTCKLGDKLQKSETVVQEESKDVSTFSNSYEAATTKINQLDNYSSVSGKQSKKVTQMKGEQSENLPHTNEMQPRRSLAHVTTCFIEGRQYPVTINYTPEPVHNFVDAALRTIFKIHYQEPMPGDILVFLTGQETVESLESLANEYALGMSREVPKMLILSLFAALPQAAQQRVFQPAPSRTRKVILATNIAETSVTVSGVRFVIDCGKAKIKQFRSRIGLDSLLVKPISRSAAIQRKGRAGREAPGQCYRLYTEQSYLDLQPRHTPEILRCDLSHAILTLKARGVDDIINFPFLDHPPREALEKALMQLYQLGALADTGKISEIGQQMAKLPLTVSLGRVLIAAAEPELDCVSEVIDIISCLSVENVFLNLTSEEKKEEAQLARRELFRREGDHLTLLMTVQAYAAEKTDRKAWAERHFVSHRAMQAVMDVRKQLRAQCQQNKALNGHQARQVGPELANSLLKCFLKGFATNTARLMPDGSYKTIMGNQTVAVHPSSGLFGKKVEAIMYNEFVFTTKSYARGVSAVQMDWIGEALGV</sequence>
<evidence type="ECO:0000256" key="1">
    <source>
        <dbReference type="ARBA" id="ARBA00012552"/>
    </source>
</evidence>
<evidence type="ECO:0000313" key="10">
    <source>
        <dbReference type="EMBL" id="KAL2044895.1"/>
    </source>
</evidence>
<dbReference type="Gene3D" id="1.20.120.1080">
    <property type="match status" value="1"/>
</dbReference>
<dbReference type="InterPro" id="IPR048333">
    <property type="entry name" value="HA2_WH"/>
</dbReference>
<feature type="region of interest" description="Disordered" evidence="7">
    <location>
        <begin position="322"/>
        <end position="369"/>
    </location>
</feature>
<dbReference type="EC" id="3.6.4.13" evidence="1"/>
<keyword evidence="3" id="KW-0378">Hydrolase</keyword>
<evidence type="ECO:0000259" key="8">
    <source>
        <dbReference type="PROSITE" id="PS51192"/>
    </source>
</evidence>
<dbReference type="SMART" id="SM00490">
    <property type="entry name" value="HELICc"/>
    <property type="match status" value="1"/>
</dbReference>
<accession>A0ABR4AI94</accession>
<evidence type="ECO:0000256" key="4">
    <source>
        <dbReference type="ARBA" id="ARBA00022806"/>
    </source>
</evidence>
<dbReference type="InterPro" id="IPR007502">
    <property type="entry name" value="Helicase-assoc_dom"/>
</dbReference>
<reference evidence="10 11" key="1">
    <citation type="submission" date="2024-09" db="EMBL/GenBank/DDBJ databases">
        <title>Rethinking Asexuality: The Enigmatic Case of Functional Sexual Genes in Lepraria (Stereocaulaceae).</title>
        <authorList>
            <person name="Doellman M."/>
            <person name="Sun Y."/>
            <person name="Barcenas-Pena A."/>
            <person name="Lumbsch H.T."/>
            <person name="Grewe F."/>
        </authorList>
    </citation>
    <scope>NUCLEOTIDE SEQUENCE [LARGE SCALE GENOMIC DNA]</scope>
    <source>
        <strain evidence="10 11">Mercado 3170</strain>
    </source>
</reference>
<dbReference type="Pfam" id="PF00271">
    <property type="entry name" value="Helicase_C"/>
    <property type="match status" value="1"/>
</dbReference>
<evidence type="ECO:0000256" key="3">
    <source>
        <dbReference type="ARBA" id="ARBA00022801"/>
    </source>
</evidence>
<dbReference type="PROSITE" id="PS51194">
    <property type="entry name" value="HELICASE_CTER"/>
    <property type="match status" value="1"/>
</dbReference>
<dbReference type="PROSITE" id="PS51192">
    <property type="entry name" value="HELICASE_ATP_BIND_1"/>
    <property type="match status" value="1"/>
</dbReference>
<keyword evidence="5" id="KW-0067">ATP-binding</keyword>